<protein>
    <submittedName>
        <fullName evidence="2">Sugar phosphate isomerase/epimerase</fullName>
    </submittedName>
</protein>
<dbReference type="Proteomes" id="UP000297053">
    <property type="component" value="Chromosome"/>
</dbReference>
<organism evidence="2 3">
    <name type="scientific">Halomicrobium mukohataei</name>
    <dbReference type="NCBI Taxonomy" id="57705"/>
    <lineage>
        <taxon>Archaea</taxon>
        <taxon>Methanobacteriati</taxon>
        <taxon>Methanobacteriota</taxon>
        <taxon>Stenosarchaea group</taxon>
        <taxon>Halobacteria</taxon>
        <taxon>Halobacteriales</taxon>
        <taxon>Haloarculaceae</taxon>
        <taxon>Halomicrobium</taxon>
    </lineage>
</organism>
<dbReference type="Pfam" id="PF01261">
    <property type="entry name" value="AP_endonuc_2"/>
    <property type="match status" value="1"/>
</dbReference>
<dbReference type="GO" id="GO:0016853">
    <property type="term" value="F:isomerase activity"/>
    <property type="evidence" value="ECO:0007669"/>
    <property type="project" value="UniProtKB-KW"/>
</dbReference>
<gene>
    <name evidence="2" type="ORF">E5139_04885</name>
</gene>
<dbReference type="PANTHER" id="PTHR12110:SF41">
    <property type="entry name" value="INOSOSE DEHYDRATASE"/>
    <property type="match status" value="1"/>
</dbReference>
<dbReference type="PANTHER" id="PTHR12110">
    <property type="entry name" value="HYDROXYPYRUVATE ISOMERASE"/>
    <property type="match status" value="1"/>
</dbReference>
<dbReference type="KEGG" id="halz:E5139_04885"/>
<dbReference type="Gene3D" id="3.20.20.150">
    <property type="entry name" value="Divalent-metal-dependent TIM barrel enzymes"/>
    <property type="match status" value="1"/>
</dbReference>
<dbReference type="SMR" id="A0A4D6KAA0"/>
<feature type="domain" description="Xylose isomerase-like TIM barrel" evidence="1">
    <location>
        <begin position="23"/>
        <end position="267"/>
    </location>
</feature>
<dbReference type="EMBL" id="CP039375">
    <property type="protein sequence ID" value="QCD65007.1"/>
    <property type="molecule type" value="Genomic_DNA"/>
</dbReference>
<evidence type="ECO:0000313" key="3">
    <source>
        <dbReference type="Proteomes" id="UP000297053"/>
    </source>
</evidence>
<dbReference type="RefSeq" id="WP_012807850.1">
    <property type="nucleotide sequence ID" value="NZ_CP039375.1"/>
</dbReference>
<dbReference type="GeneID" id="42178247"/>
<dbReference type="InterPro" id="IPR013022">
    <property type="entry name" value="Xyl_isomerase-like_TIM-brl"/>
</dbReference>
<reference evidence="2 3" key="1">
    <citation type="submission" date="2019-04" db="EMBL/GenBank/DDBJ databases">
        <title>Complete genome sequence of Arthrobacter sp. ZXY-2 associated with effective atrazine degradation and salt adaptation.</title>
        <authorList>
            <person name="Zhao X."/>
        </authorList>
    </citation>
    <scope>NUCLEOTIDE SEQUENCE [LARGE SCALE GENOMIC DNA]</scope>
    <source>
        <strain evidence="3">ZP60</strain>
    </source>
</reference>
<dbReference type="AlphaFoldDB" id="A0A4D6KAA0"/>
<reference evidence="2 3" key="2">
    <citation type="submission" date="2019-04" db="EMBL/GenBank/DDBJ databases">
        <authorList>
            <person name="Yang S."/>
            <person name="Wei W."/>
        </authorList>
    </citation>
    <scope>NUCLEOTIDE SEQUENCE [LARGE SCALE GENOMIC DNA]</scope>
    <source>
        <strain evidence="3">ZP60</strain>
    </source>
</reference>
<dbReference type="SUPFAM" id="SSF51658">
    <property type="entry name" value="Xylose isomerase-like"/>
    <property type="match status" value="1"/>
</dbReference>
<dbReference type="InterPro" id="IPR036237">
    <property type="entry name" value="Xyl_isomerase-like_sf"/>
</dbReference>
<dbReference type="InterPro" id="IPR050312">
    <property type="entry name" value="IolE/XylAMocC-like"/>
</dbReference>
<keyword evidence="2" id="KW-0413">Isomerase</keyword>
<sequence>MGTGYTAMMYDPTDVETAISDVSACRYDGIEIGLGKVRDNDTATLKRWLADADVELYCVMSEWIESDEAVERIVEDVPTIADLGAEFLGLLPPQRGRHDEATVEAWLTRVSDAALDAGLRPVVHHHGATAVERPSEIRHYLDAVDGLELLFDTAHYYPYSDHFPEGDVTDAVERFGDDIAYVHLKDVAPGQGFADNRDALTDGDFHLDNVINYFRSFTDLGDGVVAFGALADALDAAGYEGHYTIEIENQTEKPLVHAKENIDRWRELSVERAADGR</sequence>
<accession>A0A4D6KAA0</accession>
<proteinExistence type="predicted"/>
<evidence type="ECO:0000313" key="2">
    <source>
        <dbReference type="EMBL" id="QCD65007.1"/>
    </source>
</evidence>
<evidence type="ECO:0000259" key="1">
    <source>
        <dbReference type="Pfam" id="PF01261"/>
    </source>
</evidence>
<name>A0A4D6KAA0_9EURY</name>